<keyword evidence="3" id="KW-1185">Reference proteome</keyword>
<comment type="caution">
    <text evidence="2">The sequence shown here is derived from an EMBL/GenBank/DDBJ whole genome shotgun (WGS) entry which is preliminary data.</text>
</comment>
<proteinExistence type="predicted"/>
<feature type="compositionally biased region" description="Basic and acidic residues" evidence="1">
    <location>
        <begin position="1"/>
        <end position="11"/>
    </location>
</feature>
<dbReference type="EMBL" id="BGPR01000177">
    <property type="protein sequence ID" value="GBM02114.1"/>
    <property type="molecule type" value="Genomic_DNA"/>
</dbReference>
<accession>A0A4Y2CDR9</accession>
<feature type="region of interest" description="Disordered" evidence="1">
    <location>
        <begin position="1"/>
        <end position="26"/>
    </location>
</feature>
<dbReference type="AlphaFoldDB" id="A0A4Y2CDR9"/>
<reference evidence="2 3" key="1">
    <citation type="journal article" date="2019" name="Sci. Rep.">
        <title>Orb-weaving spider Araneus ventricosus genome elucidates the spidroin gene catalogue.</title>
        <authorList>
            <person name="Kono N."/>
            <person name="Nakamura H."/>
            <person name="Ohtoshi R."/>
            <person name="Moran D.A.P."/>
            <person name="Shinohara A."/>
            <person name="Yoshida Y."/>
            <person name="Fujiwara M."/>
            <person name="Mori M."/>
            <person name="Tomita M."/>
            <person name="Arakawa K."/>
        </authorList>
    </citation>
    <scope>NUCLEOTIDE SEQUENCE [LARGE SCALE GENOMIC DNA]</scope>
</reference>
<dbReference type="Proteomes" id="UP000499080">
    <property type="component" value="Unassembled WGS sequence"/>
</dbReference>
<name>A0A4Y2CDR9_ARAVE</name>
<evidence type="ECO:0000313" key="3">
    <source>
        <dbReference type="Proteomes" id="UP000499080"/>
    </source>
</evidence>
<sequence length="126" mass="14376">MDLEILNREQTTRSTSESPSSAQQAHVPQRFFLWKGTWNPLPPKTRPYPQAIAASSFNFEDVRAMAPRQLRNKQCCKSFIDLSCRIVLPETHHLRAPNPPGYSVSSRLDFPRLTPPSPFCGFRFCA</sequence>
<gene>
    <name evidence="2" type="ORF">AVEN_190553_1</name>
</gene>
<feature type="compositionally biased region" description="Polar residues" evidence="1">
    <location>
        <begin position="12"/>
        <end position="26"/>
    </location>
</feature>
<protein>
    <submittedName>
        <fullName evidence="2">Uncharacterized protein</fullName>
    </submittedName>
</protein>
<evidence type="ECO:0000313" key="2">
    <source>
        <dbReference type="EMBL" id="GBM02114.1"/>
    </source>
</evidence>
<evidence type="ECO:0000256" key="1">
    <source>
        <dbReference type="SAM" id="MobiDB-lite"/>
    </source>
</evidence>
<organism evidence="2 3">
    <name type="scientific">Araneus ventricosus</name>
    <name type="common">Orbweaver spider</name>
    <name type="synonym">Epeira ventricosa</name>
    <dbReference type="NCBI Taxonomy" id="182803"/>
    <lineage>
        <taxon>Eukaryota</taxon>
        <taxon>Metazoa</taxon>
        <taxon>Ecdysozoa</taxon>
        <taxon>Arthropoda</taxon>
        <taxon>Chelicerata</taxon>
        <taxon>Arachnida</taxon>
        <taxon>Araneae</taxon>
        <taxon>Araneomorphae</taxon>
        <taxon>Entelegynae</taxon>
        <taxon>Araneoidea</taxon>
        <taxon>Araneidae</taxon>
        <taxon>Araneus</taxon>
    </lineage>
</organism>